<evidence type="ECO:0000313" key="10">
    <source>
        <dbReference type="EMBL" id="MEM5948523.1"/>
    </source>
</evidence>
<comment type="catalytic activity">
    <reaction evidence="9">
        <text>S-methyl-5'-thioadenosine + phosphate = 5-(methylsulfanyl)-alpha-D-ribose 1-phosphate + adenine</text>
        <dbReference type="Rhea" id="RHEA:11852"/>
        <dbReference type="ChEBI" id="CHEBI:16708"/>
        <dbReference type="ChEBI" id="CHEBI:17509"/>
        <dbReference type="ChEBI" id="CHEBI:43474"/>
        <dbReference type="ChEBI" id="CHEBI:58533"/>
        <dbReference type="EC" id="2.4.2.28"/>
    </reaction>
    <physiologicalReaction direction="left-to-right" evidence="9">
        <dbReference type="Rhea" id="RHEA:11853"/>
    </physiologicalReaction>
</comment>
<evidence type="ECO:0000256" key="8">
    <source>
        <dbReference type="ARBA" id="ARBA00048968"/>
    </source>
</evidence>
<dbReference type="InterPro" id="IPR003730">
    <property type="entry name" value="Cu_polyphenol_OxRdtase"/>
</dbReference>
<dbReference type="PANTHER" id="PTHR30616:SF2">
    <property type="entry name" value="PURINE NUCLEOSIDE PHOSPHORYLASE LACC1"/>
    <property type="match status" value="1"/>
</dbReference>
<evidence type="ECO:0000313" key="11">
    <source>
        <dbReference type="Proteomes" id="UP001466331"/>
    </source>
</evidence>
<comment type="catalytic activity">
    <reaction evidence="7">
        <text>adenosine + H2O + H(+) = inosine + NH4(+)</text>
        <dbReference type="Rhea" id="RHEA:24408"/>
        <dbReference type="ChEBI" id="CHEBI:15377"/>
        <dbReference type="ChEBI" id="CHEBI:15378"/>
        <dbReference type="ChEBI" id="CHEBI:16335"/>
        <dbReference type="ChEBI" id="CHEBI:17596"/>
        <dbReference type="ChEBI" id="CHEBI:28938"/>
        <dbReference type="EC" id="3.5.4.4"/>
    </reaction>
    <physiologicalReaction direction="left-to-right" evidence="7">
        <dbReference type="Rhea" id="RHEA:24409"/>
    </physiologicalReaction>
</comment>
<evidence type="ECO:0000256" key="3">
    <source>
        <dbReference type="ARBA" id="ARBA00022679"/>
    </source>
</evidence>
<evidence type="ECO:0000256" key="5">
    <source>
        <dbReference type="ARBA" id="ARBA00022801"/>
    </source>
</evidence>
<evidence type="ECO:0000256" key="6">
    <source>
        <dbReference type="ARBA" id="ARBA00022833"/>
    </source>
</evidence>
<dbReference type="CDD" id="cd16833">
    <property type="entry name" value="YfiH"/>
    <property type="match status" value="1"/>
</dbReference>
<accession>A0ABU9UCX9</accession>
<gene>
    <name evidence="10" type="ORF">WKV44_08195</name>
</gene>
<comment type="similarity">
    <text evidence="2">Belongs to the purine nucleoside phosphorylase YfiH/LACC1 family.</text>
</comment>
<dbReference type="SUPFAM" id="SSF64438">
    <property type="entry name" value="CNF1/YfiH-like putative cysteine hydrolases"/>
    <property type="match status" value="1"/>
</dbReference>
<keyword evidence="4" id="KW-0479">Metal-binding</keyword>
<dbReference type="InterPro" id="IPR038371">
    <property type="entry name" value="Cu_polyphenol_OxRdtase_sf"/>
</dbReference>
<comment type="catalytic activity">
    <reaction evidence="1">
        <text>inosine + phosphate = alpha-D-ribose 1-phosphate + hypoxanthine</text>
        <dbReference type="Rhea" id="RHEA:27646"/>
        <dbReference type="ChEBI" id="CHEBI:17368"/>
        <dbReference type="ChEBI" id="CHEBI:17596"/>
        <dbReference type="ChEBI" id="CHEBI:43474"/>
        <dbReference type="ChEBI" id="CHEBI:57720"/>
        <dbReference type="EC" id="2.4.2.1"/>
    </reaction>
    <physiologicalReaction direction="left-to-right" evidence="1">
        <dbReference type="Rhea" id="RHEA:27647"/>
    </physiologicalReaction>
</comment>
<dbReference type="PANTHER" id="PTHR30616">
    <property type="entry name" value="UNCHARACTERIZED PROTEIN YFIH"/>
    <property type="match status" value="1"/>
</dbReference>
<dbReference type="Gene3D" id="3.60.140.10">
    <property type="entry name" value="CNF1/YfiH-like putative cysteine hydrolases"/>
    <property type="match status" value="1"/>
</dbReference>
<evidence type="ECO:0000256" key="9">
    <source>
        <dbReference type="ARBA" id="ARBA00049893"/>
    </source>
</evidence>
<dbReference type="Proteomes" id="UP001466331">
    <property type="component" value="Unassembled WGS sequence"/>
</dbReference>
<evidence type="ECO:0000256" key="7">
    <source>
        <dbReference type="ARBA" id="ARBA00047989"/>
    </source>
</evidence>
<keyword evidence="6" id="KW-0862">Zinc</keyword>
<protein>
    <submittedName>
        <fullName evidence="10">Polyphenol oxidase family protein</fullName>
    </submittedName>
</protein>
<evidence type="ECO:0000256" key="4">
    <source>
        <dbReference type="ARBA" id="ARBA00022723"/>
    </source>
</evidence>
<keyword evidence="11" id="KW-1185">Reference proteome</keyword>
<name>A0ABU9UCX9_9SPIR</name>
<dbReference type="InterPro" id="IPR011324">
    <property type="entry name" value="Cytotoxic_necrot_fac-like_cat"/>
</dbReference>
<organism evidence="10 11">
    <name type="scientific">Rarispira pelagica</name>
    <dbReference type="NCBI Taxonomy" id="3141764"/>
    <lineage>
        <taxon>Bacteria</taxon>
        <taxon>Pseudomonadati</taxon>
        <taxon>Spirochaetota</taxon>
        <taxon>Spirochaetia</taxon>
        <taxon>Winmispirales</taxon>
        <taxon>Winmispiraceae</taxon>
        <taxon>Rarispira</taxon>
    </lineage>
</organism>
<comment type="catalytic activity">
    <reaction evidence="8">
        <text>adenosine + phosphate = alpha-D-ribose 1-phosphate + adenine</text>
        <dbReference type="Rhea" id="RHEA:27642"/>
        <dbReference type="ChEBI" id="CHEBI:16335"/>
        <dbReference type="ChEBI" id="CHEBI:16708"/>
        <dbReference type="ChEBI" id="CHEBI:43474"/>
        <dbReference type="ChEBI" id="CHEBI:57720"/>
        <dbReference type="EC" id="2.4.2.1"/>
    </reaction>
    <physiologicalReaction direction="left-to-right" evidence="8">
        <dbReference type="Rhea" id="RHEA:27643"/>
    </physiologicalReaction>
</comment>
<reference evidence="10 11" key="1">
    <citation type="submission" date="2024-03" db="EMBL/GenBank/DDBJ databases">
        <title>Ignisphaera cupida sp. nov., a hyperthermophilic hydrolytic archaeon from a hot spring of Kamchatka, and proposal of Ignisphaeraceae fam. nov.</title>
        <authorList>
            <person name="Podosokorskaya O.A."/>
            <person name="Elcheninov A.G."/>
            <person name="Maltseva A.I."/>
            <person name="Zayulina K.S."/>
            <person name="Novikov A."/>
            <person name="Merkel A.Y."/>
        </authorList>
    </citation>
    <scope>NUCLEOTIDE SEQUENCE [LARGE SCALE GENOMIC DNA]</scope>
    <source>
        <strain evidence="10 11">38H-sp</strain>
    </source>
</reference>
<dbReference type="Pfam" id="PF02578">
    <property type="entry name" value="Cu-oxidase_4"/>
    <property type="match status" value="1"/>
</dbReference>
<comment type="caution">
    <text evidence="10">The sequence shown here is derived from an EMBL/GenBank/DDBJ whole genome shotgun (WGS) entry which is preliminary data.</text>
</comment>
<proteinExistence type="inferred from homology"/>
<keyword evidence="5" id="KW-0378">Hydrolase</keyword>
<evidence type="ECO:0000256" key="1">
    <source>
        <dbReference type="ARBA" id="ARBA00000553"/>
    </source>
</evidence>
<sequence>MHGFCVEFFDDFMSFSFSYDSMRNFYGLMSLYSAGDMGKSASFTDKRALWLRKRGMDILSLRCVRQVHGKEIVDASSFFPGREPSADGLFCTDASLVCGVTVADCMPVWIFREDGTAWGIVHSGWKGTGIAGILADSLGDGKKVAVLGPSIRSCCYEVDTERAWSFAADFGEEAVVEREDGFYLDLAAANRSLLEERGLTVYTVDACTCCDMRFGSYRREGPDFTHMLALCGRA</sequence>
<keyword evidence="3" id="KW-0808">Transferase</keyword>
<dbReference type="EMBL" id="JBCHKQ010000004">
    <property type="protein sequence ID" value="MEM5948523.1"/>
    <property type="molecule type" value="Genomic_DNA"/>
</dbReference>
<evidence type="ECO:0000256" key="2">
    <source>
        <dbReference type="ARBA" id="ARBA00007353"/>
    </source>
</evidence>
<dbReference type="RefSeq" id="WP_420069976.1">
    <property type="nucleotide sequence ID" value="NZ_JBCHKQ010000004.1"/>
</dbReference>